<dbReference type="PANTHER" id="PTHR35802:SF1">
    <property type="entry name" value="PROTEASE SYNTHASE AND SPORULATION PROTEIN PAI 2"/>
    <property type="match status" value="1"/>
</dbReference>
<keyword evidence="2" id="KW-1185">Reference proteome</keyword>
<dbReference type="Pfam" id="PF04299">
    <property type="entry name" value="FMN_bind_2"/>
    <property type="match status" value="1"/>
</dbReference>
<dbReference type="Gene3D" id="2.30.110.10">
    <property type="entry name" value="Electron Transport, Fmn-binding Protein, Chain A"/>
    <property type="match status" value="1"/>
</dbReference>
<dbReference type="InterPro" id="IPR012349">
    <property type="entry name" value="Split_barrel_FMN-bd"/>
</dbReference>
<evidence type="ECO:0000313" key="1">
    <source>
        <dbReference type="EMBL" id="NDK89267.1"/>
    </source>
</evidence>
<gene>
    <name evidence="1" type="ORF">GYA93_06670</name>
</gene>
<dbReference type="EMBL" id="JAADZU010000015">
    <property type="protein sequence ID" value="NDK89267.1"/>
    <property type="molecule type" value="Genomic_DNA"/>
</dbReference>
<dbReference type="Proteomes" id="UP000466307">
    <property type="component" value="Unassembled WGS sequence"/>
</dbReference>
<proteinExistence type="predicted"/>
<organism evidence="1 2">
    <name type="scientific">Gordonia desulfuricans</name>
    <dbReference type="NCBI Taxonomy" id="89051"/>
    <lineage>
        <taxon>Bacteria</taxon>
        <taxon>Bacillati</taxon>
        <taxon>Actinomycetota</taxon>
        <taxon>Actinomycetes</taxon>
        <taxon>Mycobacteriales</taxon>
        <taxon>Gordoniaceae</taxon>
        <taxon>Gordonia</taxon>
    </lineage>
</organism>
<name>A0A7K3LNY9_9ACTN</name>
<comment type="caution">
    <text evidence="1">The sequence shown here is derived from an EMBL/GenBank/DDBJ whole genome shotgun (WGS) entry which is preliminary data.</text>
</comment>
<evidence type="ECO:0000313" key="2">
    <source>
        <dbReference type="Proteomes" id="UP000466307"/>
    </source>
</evidence>
<dbReference type="SUPFAM" id="SSF50475">
    <property type="entry name" value="FMN-binding split barrel"/>
    <property type="match status" value="1"/>
</dbReference>
<dbReference type="PANTHER" id="PTHR35802">
    <property type="entry name" value="PROTEASE SYNTHASE AND SPORULATION PROTEIN PAI 2"/>
    <property type="match status" value="1"/>
</dbReference>
<accession>A0A7K3LNY9</accession>
<dbReference type="RefSeq" id="WP_020792556.1">
    <property type="nucleotide sequence ID" value="NZ_JAADZU010000015.1"/>
</dbReference>
<protein>
    <submittedName>
        <fullName evidence="1">FMN-binding negative transcriptional regulator</fullName>
    </submittedName>
</protein>
<reference evidence="1 2" key="1">
    <citation type="submission" date="2020-01" db="EMBL/GenBank/DDBJ databases">
        <title>Investigation of new actinobacteria for the biodesulphurisation of diesel fuel.</title>
        <authorList>
            <person name="Athi Narayanan S.M."/>
        </authorList>
    </citation>
    <scope>NUCLEOTIDE SEQUENCE [LARGE SCALE GENOMIC DNA]</scope>
    <source>
        <strain evidence="1 2">213E</strain>
    </source>
</reference>
<dbReference type="AlphaFoldDB" id="A0A7K3LNY9"/>
<sequence length="201" mass="22728">MGYPQYPPHHPGDVEALIRAYPLAWVIPTADPFTATPLPLLPEMAGTELDALFGHLSRRNPMLAVLADDPTVTILFQGPQGYISPRLVGDPTWGPTWNYAVIRVRARIEMVPDELDDALSTLATAVEADHREPWEPSEMGERYDLLRRYITAFRAHVDAVHSTFKLGQDENDHDFRAIVSGMDDPELAAWMERMRGDVRRR</sequence>
<dbReference type="InterPro" id="IPR007396">
    <property type="entry name" value="TR_PAI2-type"/>
</dbReference>